<dbReference type="GeneTree" id="ENSGT00940000163304"/>
<evidence type="ECO:0000256" key="3">
    <source>
        <dbReference type="SAM" id="SignalP"/>
    </source>
</evidence>
<protein>
    <recommendedName>
        <fullName evidence="4">UPAR/Ly6 domain-containing protein</fullName>
    </recommendedName>
</protein>
<keyword evidence="6" id="KW-1185">Reference proteome</keyword>
<dbReference type="Ensembl" id="ENSLLET00000039654.1">
    <property type="protein sequence ID" value="ENSLLEP00000038161.1"/>
    <property type="gene ID" value="ENSLLEG00000024205.1"/>
</dbReference>
<name>A0A8C5WHC6_9ANUR</name>
<keyword evidence="2" id="KW-0964">Secreted</keyword>
<proteinExistence type="predicted"/>
<dbReference type="InterPro" id="IPR050918">
    <property type="entry name" value="CNF-like_PLA2_Inhibitor"/>
</dbReference>
<feature type="chain" id="PRO_5034607402" description="UPAR/Ly6 domain-containing protein" evidence="3">
    <location>
        <begin position="21"/>
        <end position="213"/>
    </location>
</feature>
<comment type="subcellular location">
    <subcellularLocation>
        <location evidence="1">Secreted</location>
    </subcellularLocation>
</comment>
<feature type="signal peptide" evidence="3">
    <location>
        <begin position="1"/>
        <end position="20"/>
    </location>
</feature>
<evidence type="ECO:0000313" key="6">
    <source>
        <dbReference type="Proteomes" id="UP000694569"/>
    </source>
</evidence>
<dbReference type="GO" id="GO:0005576">
    <property type="term" value="C:extracellular region"/>
    <property type="evidence" value="ECO:0007669"/>
    <property type="project" value="UniProtKB-SubCell"/>
</dbReference>
<dbReference type="SUPFAM" id="SSF57302">
    <property type="entry name" value="Snake toxin-like"/>
    <property type="match status" value="2"/>
</dbReference>
<dbReference type="Pfam" id="PF00021">
    <property type="entry name" value="UPAR_LY6"/>
    <property type="match status" value="2"/>
</dbReference>
<dbReference type="PANTHER" id="PTHR20914">
    <property type="entry name" value="LY6/PLAUR DOMAIN-CONTAINING PROTEIN 8"/>
    <property type="match status" value="1"/>
</dbReference>
<keyword evidence="3" id="KW-0732">Signal</keyword>
<dbReference type="InterPro" id="IPR016054">
    <property type="entry name" value="LY6_UPA_recep-like"/>
</dbReference>
<accession>A0A8C5WHC6</accession>
<dbReference type="InterPro" id="IPR045860">
    <property type="entry name" value="Snake_toxin-like_sf"/>
</dbReference>
<dbReference type="Gene3D" id="2.10.60.10">
    <property type="entry name" value="CD59"/>
    <property type="match status" value="2"/>
</dbReference>
<evidence type="ECO:0000259" key="4">
    <source>
        <dbReference type="Pfam" id="PF00021"/>
    </source>
</evidence>
<sequence length="213" mass="22163">MDSTLPLLCLFFALIHSGDARSCIECYNTAGDSCTGPSKVCQTSDDVCMSGVLTFGSLGLFGRSCVQGTSSCNMSGSLLNGQVQLATSCCNSDNCNPQALTLLPSKPETNGLKCLACPETGVCDISPMYCTGQEKWCADVVLSGNSESLATIKGCATESVCTFGNQTFDIDGVLMHLGIYCTQGTSDGVISADPRRSPLIVTFVALLMGISLA</sequence>
<reference evidence="5" key="2">
    <citation type="submission" date="2025-09" db="UniProtKB">
        <authorList>
            <consortium name="Ensembl"/>
        </authorList>
    </citation>
    <scope>IDENTIFICATION</scope>
</reference>
<evidence type="ECO:0000256" key="1">
    <source>
        <dbReference type="ARBA" id="ARBA00004613"/>
    </source>
</evidence>
<evidence type="ECO:0000313" key="5">
    <source>
        <dbReference type="Ensembl" id="ENSLLEP00000038161.1"/>
    </source>
</evidence>
<organism evidence="5 6">
    <name type="scientific">Leptobrachium leishanense</name>
    <name type="common">Leishan spiny toad</name>
    <dbReference type="NCBI Taxonomy" id="445787"/>
    <lineage>
        <taxon>Eukaryota</taxon>
        <taxon>Metazoa</taxon>
        <taxon>Chordata</taxon>
        <taxon>Craniata</taxon>
        <taxon>Vertebrata</taxon>
        <taxon>Euteleostomi</taxon>
        <taxon>Amphibia</taxon>
        <taxon>Batrachia</taxon>
        <taxon>Anura</taxon>
        <taxon>Pelobatoidea</taxon>
        <taxon>Megophryidae</taxon>
        <taxon>Leptobrachium</taxon>
    </lineage>
</organism>
<feature type="domain" description="UPAR/Ly6" evidence="4">
    <location>
        <begin position="20"/>
        <end position="97"/>
    </location>
</feature>
<reference evidence="5" key="1">
    <citation type="submission" date="2025-08" db="UniProtKB">
        <authorList>
            <consortium name="Ensembl"/>
        </authorList>
    </citation>
    <scope>IDENTIFICATION</scope>
</reference>
<dbReference type="AlphaFoldDB" id="A0A8C5WHC6"/>
<dbReference type="Proteomes" id="UP000694569">
    <property type="component" value="Unplaced"/>
</dbReference>
<evidence type="ECO:0000256" key="2">
    <source>
        <dbReference type="ARBA" id="ARBA00022525"/>
    </source>
</evidence>
<feature type="domain" description="UPAR/Ly6" evidence="4">
    <location>
        <begin position="110"/>
        <end position="183"/>
    </location>
</feature>
<dbReference type="PANTHER" id="PTHR20914:SF25">
    <property type="entry name" value="PHOSPHOLIPASE A2 INHIBITOR AND LY6_PLAUR DOMAIN-CONTAINING PROTEIN"/>
    <property type="match status" value="1"/>
</dbReference>
<dbReference type="OrthoDB" id="9907178at2759"/>